<organism evidence="1 2">
    <name type="scientific">Sphaerobacter thermophilus (strain ATCC 49802 / DSM 20745 / KCCM 41009 / NCIMB 13125 / S 6022)</name>
    <dbReference type="NCBI Taxonomy" id="479434"/>
    <lineage>
        <taxon>Bacteria</taxon>
        <taxon>Pseudomonadati</taxon>
        <taxon>Thermomicrobiota</taxon>
        <taxon>Thermomicrobia</taxon>
        <taxon>Sphaerobacterales</taxon>
        <taxon>Sphaerobacterineae</taxon>
        <taxon>Sphaerobacteraceae</taxon>
        <taxon>Sphaerobacter</taxon>
    </lineage>
</organism>
<gene>
    <name evidence="1" type="ordered locus">Sthe_0783</name>
</gene>
<sequence>MRVALMRMTGRWVALVGAVAAVLAITSLLVVPRVAGQQGQTIVIDVAFDQPNIHRLAEAPAGAWPARGEVSSGGGKIFDGDLEATEQIGEFYFIGVGTSAPEYFETAANHLFEVARFELWGQGSIDVMGTVTFRGTSHLSITGGTGAFAMARGECTEEMVASRRGRFTCYIER</sequence>
<dbReference type="InterPro" id="IPR044859">
    <property type="entry name" value="Allene_oxi_cyc_Dirigent"/>
</dbReference>
<keyword evidence="2" id="KW-1185">Reference proteome</keyword>
<proteinExistence type="predicted"/>
<dbReference type="HOGENOM" id="CLU_1546631_0_0_0"/>
<evidence type="ECO:0000313" key="1">
    <source>
        <dbReference type="EMBL" id="ACZ38220.1"/>
    </source>
</evidence>
<evidence type="ECO:0008006" key="3">
    <source>
        <dbReference type="Google" id="ProtNLM"/>
    </source>
</evidence>
<reference evidence="1 2" key="2">
    <citation type="journal article" date="2010" name="Stand. Genomic Sci.">
        <title>Complete genome sequence of Desulfohalobium retbaense type strain (HR(100)).</title>
        <authorList>
            <person name="Spring S."/>
            <person name="Nolan M."/>
            <person name="Lapidus A."/>
            <person name="Glavina Del Rio T."/>
            <person name="Copeland A."/>
            <person name="Tice H."/>
            <person name="Cheng J.F."/>
            <person name="Lucas S."/>
            <person name="Land M."/>
            <person name="Chen F."/>
            <person name="Bruce D."/>
            <person name="Goodwin L."/>
            <person name="Pitluck S."/>
            <person name="Ivanova N."/>
            <person name="Mavromatis K."/>
            <person name="Mikhailova N."/>
            <person name="Pati A."/>
            <person name="Chen A."/>
            <person name="Palaniappan K."/>
            <person name="Hauser L."/>
            <person name="Chang Y.J."/>
            <person name="Jeffries C.D."/>
            <person name="Munk C."/>
            <person name="Kiss H."/>
            <person name="Chain P."/>
            <person name="Han C."/>
            <person name="Brettin T."/>
            <person name="Detter J.C."/>
            <person name="Schuler E."/>
            <person name="Goker M."/>
            <person name="Rohde M."/>
            <person name="Bristow J."/>
            <person name="Eisen J.A."/>
            <person name="Markowitz V."/>
            <person name="Hugenholtz P."/>
            <person name="Kyrpides N.C."/>
            <person name="Klenk H.P."/>
        </authorList>
    </citation>
    <scope>NUCLEOTIDE SEQUENCE [LARGE SCALE GENOMIC DNA]</scope>
    <source>
        <strain evidence="2">ATCC 49802 / DSM 20745 / S 6022</strain>
    </source>
</reference>
<dbReference type="Proteomes" id="UP000002027">
    <property type="component" value="Chromosome 1"/>
</dbReference>
<dbReference type="Gene3D" id="2.40.480.10">
    <property type="entry name" value="Allene oxide cyclase-like"/>
    <property type="match status" value="1"/>
</dbReference>
<dbReference type="GO" id="GO:0009695">
    <property type="term" value="P:jasmonic acid biosynthetic process"/>
    <property type="evidence" value="ECO:0007669"/>
    <property type="project" value="InterPro"/>
</dbReference>
<protein>
    <recommendedName>
        <fullName evidence="3">Dirigent protein</fullName>
    </recommendedName>
</protein>
<accession>D1C1V3</accession>
<dbReference type="InParanoid" id="D1C1V3"/>
<dbReference type="AlphaFoldDB" id="D1C1V3"/>
<evidence type="ECO:0000313" key="2">
    <source>
        <dbReference type="Proteomes" id="UP000002027"/>
    </source>
</evidence>
<dbReference type="InterPro" id="IPR034871">
    <property type="entry name" value="Allene_oxi_cyc_sf"/>
</dbReference>
<dbReference type="GO" id="GO:0046423">
    <property type="term" value="F:allene-oxide cyclase activity"/>
    <property type="evidence" value="ECO:0007669"/>
    <property type="project" value="InterPro"/>
</dbReference>
<dbReference type="KEGG" id="sti:Sthe_0783"/>
<name>D1C1V3_SPHTD</name>
<dbReference type="SUPFAM" id="SSF141493">
    <property type="entry name" value="Allene oxide cyclase-like"/>
    <property type="match status" value="1"/>
</dbReference>
<reference evidence="2" key="1">
    <citation type="submission" date="2009-11" db="EMBL/GenBank/DDBJ databases">
        <title>The complete chromosome 1 of Sphaerobacter thermophilus DSM 20745.</title>
        <authorList>
            <person name="Lucas S."/>
            <person name="Copeland A."/>
            <person name="Lapidus A."/>
            <person name="Glavina del Rio T."/>
            <person name="Dalin E."/>
            <person name="Tice H."/>
            <person name="Bruce D."/>
            <person name="Goodwin L."/>
            <person name="Pitluck S."/>
            <person name="Kyrpides N."/>
            <person name="Mavromatis K."/>
            <person name="Ivanova N."/>
            <person name="Mikhailova N."/>
            <person name="LaButti K.M."/>
            <person name="Clum A."/>
            <person name="Sun H.I."/>
            <person name="Brettin T."/>
            <person name="Detter J.C."/>
            <person name="Han C."/>
            <person name="Larimer F."/>
            <person name="Land M."/>
            <person name="Hauser L."/>
            <person name="Markowitz V."/>
            <person name="Cheng J.F."/>
            <person name="Hugenholtz P."/>
            <person name="Woyke T."/>
            <person name="Wu D."/>
            <person name="Steenblock K."/>
            <person name="Schneider S."/>
            <person name="Pukall R."/>
            <person name="Goeker M."/>
            <person name="Klenk H.P."/>
            <person name="Eisen J.A."/>
        </authorList>
    </citation>
    <scope>NUCLEOTIDE SEQUENCE [LARGE SCALE GENOMIC DNA]</scope>
    <source>
        <strain evidence="2">ATCC 49802 / DSM 20745 / S 6022</strain>
    </source>
</reference>
<dbReference type="EMBL" id="CP001823">
    <property type="protein sequence ID" value="ACZ38220.1"/>
    <property type="molecule type" value="Genomic_DNA"/>
</dbReference>